<proteinExistence type="predicted"/>
<organism evidence="1 2">
    <name type="scientific">Roseateles paludis</name>
    <dbReference type="NCBI Taxonomy" id="3145238"/>
    <lineage>
        <taxon>Bacteria</taxon>
        <taxon>Pseudomonadati</taxon>
        <taxon>Pseudomonadota</taxon>
        <taxon>Betaproteobacteria</taxon>
        <taxon>Burkholderiales</taxon>
        <taxon>Sphaerotilaceae</taxon>
        <taxon>Roseateles</taxon>
    </lineage>
</organism>
<dbReference type="Proteomes" id="UP001495147">
    <property type="component" value="Unassembled WGS sequence"/>
</dbReference>
<evidence type="ECO:0008006" key="3">
    <source>
        <dbReference type="Google" id="ProtNLM"/>
    </source>
</evidence>
<evidence type="ECO:0000313" key="1">
    <source>
        <dbReference type="EMBL" id="MEO3690999.1"/>
    </source>
</evidence>
<sequence length="352" mass="38787">MRVFDTGVVLTTNYLQNGYNDAPVLVLKHEDLNNAEVFSDSVAKLTGSTKPVDATKLKIVLDKDPSSPEFANLFNKDEQTFRISTASFSHAELYLKDSPSVFALERIDRPKPPPRWAAKLNDCCVKTGVPPDIDGWATFGKVPFNRRNAQVVSLFSDSKTSDMLSSLKGSQHLRGPREIKGDPLEVIRQLVESGDSSAPVVVIGHTEGSAFRVEGSGGYTVSFEALTQIAKNANRPIFFLGCYTAEHFSAMAGKPYIRDYPPVGTLHALYPREIVPKILTALNEASSMRDFTERLSDKTLDIWVSNNFLRNVNDGAAKTVRAPIYKRLQDGSKSIVGFLFIYIPCGLFGACK</sequence>
<reference evidence="1 2" key="1">
    <citation type="submission" date="2024-05" db="EMBL/GenBank/DDBJ databases">
        <title>Roseateles sp. DJS-2-20 16S ribosomal RNA gene Genome sequencing and assembly.</title>
        <authorList>
            <person name="Woo H."/>
        </authorList>
    </citation>
    <scope>NUCLEOTIDE SEQUENCE [LARGE SCALE GENOMIC DNA]</scope>
    <source>
        <strain evidence="1 2">DJS-2-20</strain>
    </source>
</reference>
<dbReference type="RefSeq" id="WP_347703843.1">
    <property type="nucleotide sequence ID" value="NZ_JBDPZD010000002.1"/>
</dbReference>
<keyword evidence="2" id="KW-1185">Reference proteome</keyword>
<evidence type="ECO:0000313" key="2">
    <source>
        <dbReference type="Proteomes" id="UP001495147"/>
    </source>
</evidence>
<protein>
    <recommendedName>
        <fullName evidence="3">CHAT domain-containing protein</fullName>
    </recommendedName>
</protein>
<accession>A0ABV0FZK6</accession>
<gene>
    <name evidence="1" type="ORF">ABDJ85_05910</name>
</gene>
<name>A0ABV0FZK6_9BURK</name>
<comment type="caution">
    <text evidence="1">The sequence shown here is derived from an EMBL/GenBank/DDBJ whole genome shotgun (WGS) entry which is preliminary data.</text>
</comment>
<dbReference type="EMBL" id="JBDPZD010000002">
    <property type="protein sequence ID" value="MEO3690999.1"/>
    <property type="molecule type" value="Genomic_DNA"/>
</dbReference>